<dbReference type="PANTHER" id="PTHR31422">
    <property type="entry name" value="BNAANNG28530D PROTEIN"/>
    <property type="match status" value="1"/>
</dbReference>
<keyword evidence="4" id="KW-0472">Membrane</keyword>
<reference evidence="7" key="1">
    <citation type="submission" date="2019-03" db="EMBL/GenBank/DDBJ databases">
        <authorList>
            <person name="Mank J."/>
            <person name="Almeida P."/>
        </authorList>
    </citation>
    <scope>NUCLEOTIDE SEQUENCE</scope>
    <source>
        <strain evidence="7">78183</strain>
    </source>
</reference>
<evidence type="ECO:0000259" key="6">
    <source>
        <dbReference type="PROSITE" id="PS51775"/>
    </source>
</evidence>
<keyword evidence="5" id="KW-0175">Coiled coil</keyword>
<dbReference type="AlphaFoldDB" id="A0A6N2L3G8"/>
<organism evidence="7">
    <name type="scientific">Salix viminalis</name>
    <name type="common">Common osier</name>
    <name type="synonym">Basket willow</name>
    <dbReference type="NCBI Taxonomy" id="40686"/>
    <lineage>
        <taxon>Eukaryota</taxon>
        <taxon>Viridiplantae</taxon>
        <taxon>Streptophyta</taxon>
        <taxon>Embryophyta</taxon>
        <taxon>Tracheophyta</taxon>
        <taxon>Spermatophyta</taxon>
        <taxon>Magnoliopsida</taxon>
        <taxon>eudicotyledons</taxon>
        <taxon>Gunneridae</taxon>
        <taxon>Pentapetalae</taxon>
        <taxon>rosids</taxon>
        <taxon>fabids</taxon>
        <taxon>Malpighiales</taxon>
        <taxon>Salicaceae</taxon>
        <taxon>Saliceae</taxon>
        <taxon>Salix</taxon>
    </lineage>
</organism>
<dbReference type="Pfam" id="PF04576">
    <property type="entry name" value="Zein-binding"/>
    <property type="match status" value="1"/>
</dbReference>
<dbReference type="GO" id="GO:0016020">
    <property type="term" value="C:membrane"/>
    <property type="evidence" value="ECO:0007669"/>
    <property type="project" value="UniProtKB-SubCell"/>
</dbReference>
<keyword evidence="2" id="KW-0812">Transmembrane</keyword>
<dbReference type="EMBL" id="CAADRP010001112">
    <property type="protein sequence ID" value="VFU35445.1"/>
    <property type="molecule type" value="Genomic_DNA"/>
</dbReference>
<sequence>MAMILRLQNEKSSSEIEAKQYRQLAEQKQEFHLEMIESLQWDIIKLEHERSEMEENLRMHREKLEAACEEMSYLRSTMEGGIKDVPNLSLDNMDSSVL</sequence>
<evidence type="ECO:0000256" key="2">
    <source>
        <dbReference type="ARBA" id="ARBA00022692"/>
    </source>
</evidence>
<dbReference type="PROSITE" id="PS51775">
    <property type="entry name" value="GTD_BINDING"/>
    <property type="match status" value="1"/>
</dbReference>
<evidence type="ECO:0000256" key="1">
    <source>
        <dbReference type="ARBA" id="ARBA00004370"/>
    </source>
</evidence>
<evidence type="ECO:0000256" key="5">
    <source>
        <dbReference type="SAM" id="Coils"/>
    </source>
</evidence>
<evidence type="ECO:0000256" key="4">
    <source>
        <dbReference type="ARBA" id="ARBA00023136"/>
    </source>
</evidence>
<feature type="domain" description="GTD-binding" evidence="6">
    <location>
        <begin position="1"/>
        <end position="61"/>
    </location>
</feature>
<protein>
    <recommendedName>
        <fullName evidence="6">GTD-binding domain-containing protein</fullName>
    </recommendedName>
</protein>
<evidence type="ECO:0000256" key="3">
    <source>
        <dbReference type="ARBA" id="ARBA00022989"/>
    </source>
</evidence>
<dbReference type="InterPro" id="IPR007656">
    <property type="entry name" value="GTD-bd"/>
</dbReference>
<feature type="coiled-coil region" evidence="5">
    <location>
        <begin position="4"/>
        <end position="70"/>
    </location>
</feature>
<proteinExistence type="predicted"/>
<dbReference type="GO" id="GO:0080115">
    <property type="term" value="F:myosin XI tail binding"/>
    <property type="evidence" value="ECO:0007669"/>
    <property type="project" value="UniProtKB-ARBA"/>
</dbReference>
<evidence type="ECO:0000313" key="7">
    <source>
        <dbReference type="EMBL" id="VFU35445.1"/>
    </source>
</evidence>
<gene>
    <name evidence="7" type="ORF">SVIM_LOCUS176011</name>
</gene>
<name>A0A6N2L3G8_SALVM</name>
<accession>A0A6N2L3G8</accession>
<comment type="subcellular location">
    <subcellularLocation>
        <location evidence="1">Membrane</location>
    </subcellularLocation>
</comment>
<keyword evidence="3" id="KW-1133">Transmembrane helix</keyword>
<dbReference type="PANTHER" id="PTHR31422:SF2">
    <property type="entry name" value="PROTEIN FLOURY 1-LIKE"/>
    <property type="match status" value="1"/>
</dbReference>